<sequence>MPKFTPLINLLLLLSLLAMAGPASADLMLYPTRIVMEKTQRAAQVELINQGKTPETYRISFVNRRMGENGEFIAIDSPAPGELFADAMLRFSPRQVTIPPGGSQTVRIQLRRPAELASGEYRSHLQFERVAETNSGNSVENAATDAGKEVGVVLNALVGASIPVIVRHGEVQVDVALSDLNLLSHAEGAQPVLGFALNRSGNRSVYGDFQVFYAAKGKAPIEVAKAGGVAVYTPNSRRLARMPLNLPEGAKLEQGSLQVVFRDRPEFGGKTLAEAKLALP</sequence>
<dbReference type="Proteomes" id="UP001209701">
    <property type="component" value="Unassembled WGS sequence"/>
</dbReference>
<reference evidence="5 6" key="1">
    <citation type="submission" date="2021-11" db="EMBL/GenBank/DDBJ databases">
        <authorList>
            <person name="Liang Q."/>
            <person name="Mou H."/>
            <person name="Liu Z."/>
        </authorList>
    </citation>
    <scope>NUCLEOTIDE SEQUENCE [LARGE SCALE GENOMIC DNA]</scope>
    <source>
        <strain evidence="5 6">CHU3</strain>
    </source>
</reference>
<organism evidence="5 6">
    <name type="scientific">Roseateles oligotrophus</name>
    <dbReference type="NCBI Taxonomy" id="1769250"/>
    <lineage>
        <taxon>Bacteria</taxon>
        <taxon>Pseudomonadati</taxon>
        <taxon>Pseudomonadota</taxon>
        <taxon>Betaproteobacteria</taxon>
        <taxon>Burkholderiales</taxon>
        <taxon>Sphaerotilaceae</taxon>
        <taxon>Roseateles</taxon>
    </lineage>
</organism>
<evidence type="ECO:0000256" key="1">
    <source>
        <dbReference type="ARBA" id="ARBA00011073"/>
    </source>
</evidence>
<protein>
    <submittedName>
        <fullName evidence="5">Molecular chaperone</fullName>
    </submittedName>
</protein>
<dbReference type="Gene3D" id="2.60.40.10">
    <property type="entry name" value="Immunoglobulins"/>
    <property type="match status" value="1"/>
</dbReference>
<proteinExistence type="inferred from homology"/>
<feature type="chain" id="PRO_5045134692" evidence="3">
    <location>
        <begin position="26"/>
        <end position="280"/>
    </location>
</feature>
<dbReference type="InterPro" id="IPR013783">
    <property type="entry name" value="Ig-like_fold"/>
</dbReference>
<evidence type="ECO:0000256" key="2">
    <source>
        <dbReference type="ARBA" id="ARBA00022729"/>
    </source>
</evidence>
<dbReference type="RefSeq" id="WP_263571864.1">
    <property type="nucleotide sequence ID" value="NZ_JAJIRN010000006.1"/>
</dbReference>
<keyword evidence="2 3" id="KW-0732">Signal</keyword>
<keyword evidence="6" id="KW-1185">Reference proteome</keyword>
<gene>
    <name evidence="5" type="ORF">LNV07_14400</name>
</gene>
<dbReference type="InterPro" id="IPR010435">
    <property type="entry name" value="C5a/SBT2-like_Fn3"/>
</dbReference>
<dbReference type="InterPro" id="IPR008962">
    <property type="entry name" value="PapD-like_sf"/>
</dbReference>
<evidence type="ECO:0000256" key="3">
    <source>
        <dbReference type="SAM" id="SignalP"/>
    </source>
</evidence>
<accession>A0ABT2YGV0</accession>
<name>A0ABT2YGV0_9BURK</name>
<feature type="signal peptide" evidence="3">
    <location>
        <begin position="1"/>
        <end position="25"/>
    </location>
</feature>
<evidence type="ECO:0000313" key="6">
    <source>
        <dbReference type="Proteomes" id="UP001209701"/>
    </source>
</evidence>
<feature type="domain" description="C5a peptidase/Subtilisin-like protease SBT2-like Fn3-like" evidence="4">
    <location>
        <begin position="39"/>
        <end position="117"/>
    </location>
</feature>
<dbReference type="Pfam" id="PF06280">
    <property type="entry name" value="fn3_5"/>
    <property type="match status" value="1"/>
</dbReference>
<dbReference type="EMBL" id="JAJIRN010000006">
    <property type="protein sequence ID" value="MCV2369273.1"/>
    <property type="molecule type" value="Genomic_DNA"/>
</dbReference>
<comment type="caution">
    <text evidence="5">The sequence shown here is derived from an EMBL/GenBank/DDBJ whole genome shotgun (WGS) entry which is preliminary data.</text>
</comment>
<dbReference type="SUPFAM" id="SSF49354">
    <property type="entry name" value="PapD-like"/>
    <property type="match status" value="1"/>
</dbReference>
<evidence type="ECO:0000313" key="5">
    <source>
        <dbReference type="EMBL" id="MCV2369273.1"/>
    </source>
</evidence>
<evidence type="ECO:0000259" key="4">
    <source>
        <dbReference type="Pfam" id="PF06280"/>
    </source>
</evidence>
<comment type="similarity">
    <text evidence="1">Belongs to the peptidase S8 family.</text>
</comment>